<dbReference type="SUPFAM" id="SSF53720">
    <property type="entry name" value="ALDH-like"/>
    <property type="match status" value="1"/>
</dbReference>
<proteinExistence type="predicted"/>
<sequence length="481" mass="51306">MTTVRRLDALGVSGPFSTSRTAEVVGVNDALMAELSLVPRLYVKRNLDALRRARPMPPGERADRLAAVGELFMNEVDGISLREHETEVCRASGVAMPVVRDASRSIARSAAAAEESVQQARPVGAVSDWRAGGEAGAVWARKGEVFAVLAPGNHPATHAAWLEALAMGYRVAIRPSRREPFTPHRLVSALRQAGFGSDQVVLLPTDHTVADVLVQAADLAMVYGGDEVAATYGARADILVQGPGRSKVLLADGHSERHIATVVDSVGGHGATACVNATAVFVDGDAPGVAREVARSLSEIVVRPPESDDAVLPAFRVERAKALQNYLRGRLDTAEMISGPDLVAELPGGGAVLRPAVMLLDRADAPQVNIELPFPCVWVAPWSPADGVAPLRNTLTLTAITPDEDLLTRLVEEPSISNVHVGDRPTFLMGPGLPHDGHLAEFLMRSKTVIRDRSPVPLPRPEGERLTGKESFRMREVHGLG</sequence>
<reference evidence="3 4" key="1">
    <citation type="journal article" date="2019" name="Int. J. Syst. Evol. Microbiol.">
        <title>The Global Catalogue of Microorganisms (GCM) 10K type strain sequencing project: providing services to taxonomists for standard genome sequencing and annotation.</title>
        <authorList>
            <consortium name="The Broad Institute Genomics Platform"/>
            <consortium name="The Broad Institute Genome Sequencing Center for Infectious Disease"/>
            <person name="Wu L."/>
            <person name="Ma J."/>
        </authorList>
    </citation>
    <scope>NUCLEOTIDE SEQUENCE [LARGE SCALE GENOMIC DNA]</scope>
    <source>
        <strain evidence="3 4">JCM 10303</strain>
    </source>
</reference>
<dbReference type="InterPro" id="IPR016162">
    <property type="entry name" value="Ald_DH_N"/>
</dbReference>
<evidence type="ECO:0000256" key="1">
    <source>
        <dbReference type="ARBA" id="ARBA00023002"/>
    </source>
</evidence>
<keyword evidence="1" id="KW-0560">Oxidoreductase</keyword>
<accession>A0ABN1E616</accession>
<keyword evidence="4" id="KW-1185">Reference proteome</keyword>
<feature type="domain" description="Aldehyde dehydrogenase" evidence="2">
    <location>
        <begin position="48"/>
        <end position="428"/>
    </location>
</feature>
<dbReference type="RefSeq" id="WP_009950498.1">
    <property type="nucleotide sequence ID" value="NZ_BAAAGS010000083.1"/>
</dbReference>
<dbReference type="InterPro" id="IPR016163">
    <property type="entry name" value="Ald_DH_C"/>
</dbReference>
<dbReference type="InterPro" id="IPR015590">
    <property type="entry name" value="Aldehyde_DH_dom"/>
</dbReference>
<dbReference type="Pfam" id="PF00171">
    <property type="entry name" value="Aldedh"/>
    <property type="match status" value="1"/>
</dbReference>
<name>A0ABN1E616_SACER</name>
<evidence type="ECO:0000313" key="3">
    <source>
        <dbReference type="EMBL" id="GAA0559858.1"/>
    </source>
</evidence>
<evidence type="ECO:0000313" key="4">
    <source>
        <dbReference type="Proteomes" id="UP001500729"/>
    </source>
</evidence>
<gene>
    <name evidence="3" type="ORF">GCM10009533_66310</name>
</gene>
<dbReference type="Proteomes" id="UP001500729">
    <property type="component" value="Unassembled WGS sequence"/>
</dbReference>
<evidence type="ECO:0000259" key="2">
    <source>
        <dbReference type="Pfam" id="PF00171"/>
    </source>
</evidence>
<comment type="caution">
    <text evidence="3">The sequence shown here is derived from an EMBL/GenBank/DDBJ whole genome shotgun (WGS) entry which is preliminary data.</text>
</comment>
<dbReference type="InterPro" id="IPR016161">
    <property type="entry name" value="Ald_DH/histidinol_DH"/>
</dbReference>
<protein>
    <submittedName>
        <fullName evidence="3">Aldehyde dehydrogenase family protein</fullName>
    </submittedName>
</protein>
<dbReference type="Gene3D" id="3.40.309.10">
    <property type="entry name" value="Aldehyde Dehydrogenase, Chain A, domain 2"/>
    <property type="match status" value="1"/>
</dbReference>
<dbReference type="EMBL" id="BAAAGS010000083">
    <property type="protein sequence ID" value="GAA0559858.1"/>
    <property type="molecule type" value="Genomic_DNA"/>
</dbReference>
<dbReference type="Gene3D" id="3.40.605.10">
    <property type="entry name" value="Aldehyde Dehydrogenase, Chain A, domain 1"/>
    <property type="match status" value="1"/>
</dbReference>
<organism evidence="3 4">
    <name type="scientific">Saccharopolyspora erythraea</name>
    <name type="common">Streptomyces erythraeus</name>
    <dbReference type="NCBI Taxonomy" id="1836"/>
    <lineage>
        <taxon>Bacteria</taxon>
        <taxon>Bacillati</taxon>
        <taxon>Actinomycetota</taxon>
        <taxon>Actinomycetes</taxon>
        <taxon>Pseudonocardiales</taxon>
        <taxon>Pseudonocardiaceae</taxon>
        <taxon>Saccharopolyspora</taxon>
    </lineage>
</organism>